<dbReference type="NCBIfam" id="TIGR01498">
    <property type="entry name" value="folK"/>
    <property type="match status" value="1"/>
</dbReference>
<dbReference type="GO" id="GO:0003848">
    <property type="term" value="F:2-amino-4-hydroxy-6-hydroxymethyldihydropteridine diphosphokinase activity"/>
    <property type="evidence" value="ECO:0007669"/>
    <property type="project" value="UniProtKB-EC"/>
</dbReference>
<dbReference type="PANTHER" id="PTHR43071:SF1">
    <property type="entry name" value="2-AMINO-4-HYDROXY-6-HYDROXYMETHYLDIHYDROPTERIDINE PYROPHOSPHOKINASE"/>
    <property type="match status" value="1"/>
</dbReference>
<evidence type="ECO:0000256" key="4">
    <source>
        <dbReference type="ARBA" id="ARBA00016218"/>
    </source>
</evidence>
<evidence type="ECO:0000256" key="12">
    <source>
        <dbReference type="ARBA" id="ARBA00033413"/>
    </source>
</evidence>
<keyword evidence="6" id="KW-0547">Nucleotide-binding</keyword>
<name>A0A840YNM8_9SPHN</name>
<organism evidence="14 15">
    <name type="scientific">Sphingomonas xinjiangensis</name>
    <dbReference type="NCBI Taxonomy" id="643568"/>
    <lineage>
        <taxon>Bacteria</taxon>
        <taxon>Pseudomonadati</taxon>
        <taxon>Pseudomonadota</taxon>
        <taxon>Alphaproteobacteria</taxon>
        <taxon>Sphingomonadales</taxon>
        <taxon>Sphingomonadaceae</taxon>
        <taxon>Sphingomonas</taxon>
    </lineage>
</organism>
<evidence type="ECO:0000256" key="6">
    <source>
        <dbReference type="ARBA" id="ARBA00022741"/>
    </source>
</evidence>
<comment type="function">
    <text evidence="10">Catalyzes the transfer of pyrophosphate from adenosine triphosphate (ATP) to 6-hydroxymethyl-7,8-dihydropterin, an enzymatic step in folate biosynthesis pathway.</text>
</comment>
<evidence type="ECO:0000313" key="15">
    <source>
        <dbReference type="Proteomes" id="UP000527143"/>
    </source>
</evidence>
<evidence type="ECO:0000313" key="14">
    <source>
        <dbReference type="EMBL" id="MBB5711600.1"/>
    </source>
</evidence>
<sequence>MAAARYVIALGSNRRGRHGSPERELAAALVAVGGVQAVSPVLRTAPLGPSKRRYANAAAVIESDEAPPALLRRLKAIERRFGRRRGQMWSSRVIDLDIVLWSGGAWSSDGLTVPHAAFRQRRFVLDPLLRIVPRWRDPLTGRTVRQLATRLTRSVPMPRCDDVGP</sequence>
<dbReference type="Gene3D" id="3.30.70.560">
    <property type="entry name" value="7,8-Dihydro-6-hydroxymethylpterin-pyrophosphokinase HPPK"/>
    <property type="match status" value="1"/>
</dbReference>
<gene>
    <name evidence="14" type="ORF">FHT02_002846</name>
</gene>
<keyword evidence="5 14" id="KW-0808">Transferase</keyword>
<evidence type="ECO:0000256" key="8">
    <source>
        <dbReference type="ARBA" id="ARBA00022840"/>
    </source>
</evidence>
<dbReference type="Proteomes" id="UP000527143">
    <property type="component" value="Unassembled WGS sequence"/>
</dbReference>
<feature type="domain" description="7,8-dihydro-6-hydroxymethylpterin-pyrophosphokinase" evidence="13">
    <location>
        <begin position="7"/>
        <end position="133"/>
    </location>
</feature>
<dbReference type="EMBL" id="JACIJF010000008">
    <property type="protein sequence ID" value="MBB5711600.1"/>
    <property type="molecule type" value="Genomic_DNA"/>
</dbReference>
<comment type="pathway">
    <text evidence="1">Cofactor biosynthesis; tetrahydrofolate biosynthesis; 2-amino-4-hydroxy-6-hydroxymethyl-7,8-dihydropteridine diphosphate from 7,8-dihydroneopterin triphosphate: step 4/4.</text>
</comment>
<accession>A0A840YNM8</accession>
<dbReference type="RefSeq" id="WP_184088671.1">
    <property type="nucleotide sequence ID" value="NZ_JACIJF010000008.1"/>
</dbReference>
<dbReference type="InterPro" id="IPR000550">
    <property type="entry name" value="Hppk"/>
</dbReference>
<proteinExistence type="inferred from homology"/>
<keyword evidence="8" id="KW-0067">ATP-binding</keyword>
<evidence type="ECO:0000259" key="13">
    <source>
        <dbReference type="Pfam" id="PF01288"/>
    </source>
</evidence>
<dbReference type="GO" id="GO:0016301">
    <property type="term" value="F:kinase activity"/>
    <property type="evidence" value="ECO:0007669"/>
    <property type="project" value="UniProtKB-KW"/>
</dbReference>
<dbReference type="EC" id="2.7.6.3" evidence="3"/>
<dbReference type="GO" id="GO:0046656">
    <property type="term" value="P:folic acid biosynthetic process"/>
    <property type="evidence" value="ECO:0007669"/>
    <property type="project" value="UniProtKB-KW"/>
</dbReference>
<evidence type="ECO:0000256" key="5">
    <source>
        <dbReference type="ARBA" id="ARBA00022679"/>
    </source>
</evidence>
<evidence type="ECO:0000256" key="9">
    <source>
        <dbReference type="ARBA" id="ARBA00022909"/>
    </source>
</evidence>
<protein>
    <recommendedName>
        <fullName evidence="4">2-amino-4-hydroxy-6-hydroxymethyldihydropteridine pyrophosphokinase</fullName>
        <ecNumber evidence="3">2.7.6.3</ecNumber>
    </recommendedName>
    <alternativeName>
        <fullName evidence="11">6-hydroxymethyl-7,8-dihydropterin pyrophosphokinase</fullName>
    </alternativeName>
    <alternativeName>
        <fullName evidence="12">7,8-dihydro-6-hydroxymethylpterin-pyrophosphokinase</fullName>
    </alternativeName>
</protein>
<keyword evidence="7 14" id="KW-0418">Kinase</keyword>
<reference evidence="14 15" key="1">
    <citation type="submission" date="2020-08" db="EMBL/GenBank/DDBJ databases">
        <title>Genomic Encyclopedia of Type Strains, Phase IV (KMG-IV): sequencing the most valuable type-strain genomes for metagenomic binning, comparative biology and taxonomic classification.</title>
        <authorList>
            <person name="Goeker M."/>
        </authorList>
    </citation>
    <scope>NUCLEOTIDE SEQUENCE [LARGE SCALE GENOMIC DNA]</scope>
    <source>
        <strain evidence="14 15">DSM 26736</strain>
    </source>
</reference>
<dbReference type="UniPathway" id="UPA00077">
    <property type="reaction ID" value="UER00155"/>
</dbReference>
<dbReference type="PANTHER" id="PTHR43071">
    <property type="entry name" value="2-AMINO-4-HYDROXY-6-HYDROXYMETHYLDIHYDROPTERIDINE PYROPHOSPHOKINASE"/>
    <property type="match status" value="1"/>
</dbReference>
<dbReference type="GO" id="GO:0005524">
    <property type="term" value="F:ATP binding"/>
    <property type="evidence" value="ECO:0007669"/>
    <property type="project" value="UniProtKB-KW"/>
</dbReference>
<dbReference type="GO" id="GO:0046654">
    <property type="term" value="P:tetrahydrofolate biosynthetic process"/>
    <property type="evidence" value="ECO:0007669"/>
    <property type="project" value="UniProtKB-UniPathway"/>
</dbReference>
<keyword evidence="9" id="KW-0289">Folate biosynthesis</keyword>
<evidence type="ECO:0000256" key="10">
    <source>
        <dbReference type="ARBA" id="ARBA00029409"/>
    </source>
</evidence>
<evidence type="ECO:0000256" key="3">
    <source>
        <dbReference type="ARBA" id="ARBA00013253"/>
    </source>
</evidence>
<dbReference type="SUPFAM" id="SSF55083">
    <property type="entry name" value="6-hydroxymethyl-7,8-dihydropterin pyrophosphokinase, HPPK"/>
    <property type="match status" value="1"/>
</dbReference>
<evidence type="ECO:0000256" key="1">
    <source>
        <dbReference type="ARBA" id="ARBA00005051"/>
    </source>
</evidence>
<comment type="similarity">
    <text evidence="2">Belongs to the HPPK family.</text>
</comment>
<keyword evidence="15" id="KW-1185">Reference proteome</keyword>
<dbReference type="AlphaFoldDB" id="A0A840YNM8"/>
<evidence type="ECO:0000256" key="7">
    <source>
        <dbReference type="ARBA" id="ARBA00022777"/>
    </source>
</evidence>
<evidence type="ECO:0000256" key="2">
    <source>
        <dbReference type="ARBA" id="ARBA00005810"/>
    </source>
</evidence>
<comment type="caution">
    <text evidence="14">The sequence shown here is derived from an EMBL/GenBank/DDBJ whole genome shotgun (WGS) entry which is preliminary data.</text>
</comment>
<dbReference type="Pfam" id="PF01288">
    <property type="entry name" value="HPPK"/>
    <property type="match status" value="1"/>
</dbReference>
<dbReference type="InterPro" id="IPR035907">
    <property type="entry name" value="Hppk_sf"/>
</dbReference>
<dbReference type="CDD" id="cd00483">
    <property type="entry name" value="HPPK"/>
    <property type="match status" value="1"/>
</dbReference>
<evidence type="ECO:0000256" key="11">
    <source>
        <dbReference type="ARBA" id="ARBA00029766"/>
    </source>
</evidence>